<dbReference type="Pfam" id="PF04488">
    <property type="entry name" value="Gly_transf_sug"/>
    <property type="match status" value="1"/>
</dbReference>
<evidence type="ECO:0000256" key="1">
    <source>
        <dbReference type="ARBA" id="ARBA00022679"/>
    </source>
</evidence>
<dbReference type="EMBL" id="JANFYT010000030">
    <property type="protein sequence ID" value="MCQ4815226.1"/>
    <property type="molecule type" value="Genomic_DNA"/>
</dbReference>
<dbReference type="Gene3D" id="3.90.550.20">
    <property type="match status" value="1"/>
</dbReference>
<dbReference type="Proteomes" id="UP001205919">
    <property type="component" value="Unassembled WGS sequence"/>
</dbReference>
<dbReference type="RefSeq" id="WP_008713321.1">
    <property type="nucleotide sequence ID" value="NZ_CABKQM010000008.1"/>
</dbReference>
<sequence>MIPRIIHYCWFGQNPLPPLAVKCIESWKRYCPGYEIKEWSEDNFDIHCCQYVEEAYSAKKWAFVTDYVRLYVLKEFGGIYMDTDVEVLKPLDRFLVHPAFSGFEQQTSIPTGIIASEKDNFWVSYLLSYYDTKNFLKPDGNYDLTTNVETITQMTAERYNFAANNTYQELGNDVVLYPIEYFCPKDIFTGKLNITNNTYTIHHFNASWLSKSQKIKLKIRRVIGKDNFMKLKKLINALKYNKYSY</sequence>
<evidence type="ECO:0000313" key="2">
    <source>
        <dbReference type="EMBL" id="MCQ4815226.1"/>
    </source>
</evidence>
<reference evidence="2 3" key="1">
    <citation type="submission" date="2022-06" db="EMBL/GenBank/DDBJ databases">
        <title>Isolation of gut microbiota from human fecal samples.</title>
        <authorList>
            <person name="Pamer E.G."/>
            <person name="Barat B."/>
            <person name="Waligurski E."/>
            <person name="Medina S."/>
            <person name="Paddock L."/>
            <person name="Mostad J."/>
        </authorList>
    </citation>
    <scope>NUCLEOTIDE SEQUENCE [LARGE SCALE GENOMIC DNA]</scope>
    <source>
        <strain evidence="2 3">DFI.9.90</strain>
    </source>
</reference>
<gene>
    <name evidence="2" type="ORF">NE630_12360</name>
</gene>
<dbReference type="GO" id="GO:0016020">
    <property type="term" value="C:membrane"/>
    <property type="evidence" value="ECO:0007669"/>
    <property type="project" value="GOC"/>
</dbReference>
<keyword evidence="3" id="KW-1185">Reference proteome</keyword>
<dbReference type="AlphaFoldDB" id="A0AAW5K5U7"/>
<comment type="caution">
    <text evidence="2">The sequence shown here is derived from an EMBL/GenBank/DDBJ whole genome shotgun (WGS) entry which is preliminary data.</text>
</comment>
<dbReference type="InterPro" id="IPR051706">
    <property type="entry name" value="Glycosyltransferase_domain"/>
</dbReference>
<dbReference type="PANTHER" id="PTHR32385">
    <property type="entry name" value="MANNOSYL PHOSPHORYLINOSITOL CERAMIDE SYNTHASE"/>
    <property type="match status" value="1"/>
</dbReference>
<keyword evidence="1 2" id="KW-0808">Transferase</keyword>
<dbReference type="PANTHER" id="PTHR32385:SF15">
    <property type="entry name" value="INOSITOL PHOSPHOCERAMIDE MANNOSYLTRANSFERASE 1"/>
    <property type="match status" value="1"/>
</dbReference>
<dbReference type="GO" id="GO:0051999">
    <property type="term" value="P:mannosyl-inositol phosphorylceramide biosynthetic process"/>
    <property type="evidence" value="ECO:0007669"/>
    <property type="project" value="TreeGrafter"/>
</dbReference>
<proteinExistence type="predicted"/>
<dbReference type="GO" id="GO:0000030">
    <property type="term" value="F:mannosyltransferase activity"/>
    <property type="evidence" value="ECO:0007669"/>
    <property type="project" value="TreeGrafter"/>
</dbReference>
<evidence type="ECO:0000313" key="3">
    <source>
        <dbReference type="Proteomes" id="UP001205919"/>
    </source>
</evidence>
<dbReference type="InterPro" id="IPR007577">
    <property type="entry name" value="GlycoTrfase_DXD_sugar-bd_CS"/>
</dbReference>
<dbReference type="InterPro" id="IPR029044">
    <property type="entry name" value="Nucleotide-diphossugar_trans"/>
</dbReference>
<organism evidence="2 3">
    <name type="scientific">Cloacibacillus evryensis</name>
    <dbReference type="NCBI Taxonomy" id="508460"/>
    <lineage>
        <taxon>Bacteria</taxon>
        <taxon>Thermotogati</taxon>
        <taxon>Synergistota</taxon>
        <taxon>Synergistia</taxon>
        <taxon>Synergistales</taxon>
        <taxon>Synergistaceae</taxon>
        <taxon>Cloacibacillus</taxon>
    </lineage>
</organism>
<protein>
    <submittedName>
        <fullName evidence="2">Glycosyl transferase</fullName>
    </submittedName>
</protein>
<accession>A0AAW5K5U7</accession>
<dbReference type="SUPFAM" id="SSF53448">
    <property type="entry name" value="Nucleotide-diphospho-sugar transferases"/>
    <property type="match status" value="1"/>
</dbReference>
<name>A0AAW5K5U7_9BACT</name>